<protein>
    <submittedName>
        <fullName evidence="1">Uncharacterized protein</fullName>
    </submittedName>
</protein>
<dbReference type="AlphaFoldDB" id="A0A512C5P1"/>
<reference evidence="1 2" key="1">
    <citation type="submission" date="2019-07" db="EMBL/GenBank/DDBJ databases">
        <title>Whole genome shotgun sequence of Cyclobacterium qasimii NBRC 106168.</title>
        <authorList>
            <person name="Hosoyama A."/>
            <person name="Uohara A."/>
            <person name="Ohji S."/>
            <person name="Ichikawa N."/>
        </authorList>
    </citation>
    <scope>NUCLEOTIDE SEQUENCE [LARGE SCALE GENOMIC DNA]</scope>
    <source>
        <strain evidence="1 2">NBRC 106168</strain>
    </source>
</reference>
<dbReference type="Gene3D" id="3.40.50.11350">
    <property type="match status" value="1"/>
</dbReference>
<dbReference type="Proteomes" id="UP000321301">
    <property type="component" value="Unassembled WGS sequence"/>
</dbReference>
<proteinExistence type="predicted"/>
<accession>A0A512C5P1</accession>
<dbReference type="RefSeq" id="WP_020891611.1">
    <property type="nucleotide sequence ID" value="NZ_BJYV01000001.1"/>
</dbReference>
<comment type="caution">
    <text evidence="1">The sequence shown here is derived from an EMBL/GenBank/DDBJ whole genome shotgun (WGS) entry which is preliminary data.</text>
</comment>
<dbReference type="EMBL" id="BJYV01000001">
    <property type="protein sequence ID" value="GEO19525.1"/>
    <property type="molecule type" value="Genomic_DNA"/>
</dbReference>
<keyword evidence="2" id="KW-1185">Reference proteome</keyword>
<gene>
    <name evidence="1" type="ORF">CQA01_00590</name>
</gene>
<evidence type="ECO:0000313" key="1">
    <source>
        <dbReference type="EMBL" id="GEO19525.1"/>
    </source>
</evidence>
<evidence type="ECO:0000313" key="2">
    <source>
        <dbReference type="Proteomes" id="UP000321301"/>
    </source>
</evidence>
<organism evidence="1 2">
    <name type="scientific">Cyclobacterium qasimii</name>
    <dbReference type="NCBI Taxonomy" id="1350429"/>
    <lineage>
        <taxon>Bacteria</taxon>
        <taxon>Pseudomonadati</taxon>
        <taxon>Bacteroidota</taxon>
        <taxon>Cytophagia</taxon>
        <taxon>Cytophagales</taxon>
        <taxon>Cyclobacteriaceae</taxon>
        <taxon>Cyclobacterium</taxon>
    </lineage>
</organism>
<name>A0A512C5P1_9BACT</name>
<sequence>MPKRSLVSESRLKQLQQQNAKYIITCYENEFFCENHPDGKCTRGFFSLFLQVVYGIGFAKRHGLPFYVDFSNLIYPYSSRKGGDEAKNFWAEIFIQPLLSTTDKPIVNQQFEVYPLRIWNRNHLRQLYGFLNSGIEFNGALKARIEEINIKMAKVKTLGVHFRKTDHFLEVRPASDEAFFKQIKNKIPGYDQLFVATDDSNLLEILKKKFPGKIWAHDCVRSKGSLSIHHNEEHKDGLLLAKEALLDCITLSNCDELILSPSNLSYTALVFNPEVKYTIIESKVATWKRLKTLLGYHLNRLGIRKW</sequence>